<evidence type="ECO:0000313" key="2">
    <source>
        <dbReference type="EMBL" id="EFJ09084.1"/>
    </source>
</evidence>
<dbReference type="Gramene" id="EFJ09084">
    <property type="protein sequence ID" value="EFJ09084"/>
    <property type="gene ID" value="SELMODRAFT_428396"/>
</dbReference>
<feature type="compositionally biased region" description="Basic and acidic residues" evidence="1">
    <location>
        <begin position="1"/>
        <end position="10"/>
    </location>
</feature>
<evidence type="ECO:0000256" key="1">
    <source>
        <dbReference type="SAM" id="MobiDB-lite"/>
    </source>
</evidence>
<keyword evidence="3" id="KW-1185">Reference proteome</keyword>
<dbReference type="InParanoid" id="D8T2P1"/>
<sequence>MQHSKFHEPSPRQLPAASSTDELQQEADSTSRFALMRIGSPASPSDDQSSGLQEATSPAGLWADPVCCGRCLPVIPVADEEYVPDKEEIMLYVDDGFSWNSEQLEVVTARGPSSPDRVVNVEEEDLPPLRANAEPAGTAPSVAPPFAVSPPGKRKREDEASLEFIFYKDLTKPDDDRAAAPAASWRRHT</sequence>
<feature type="compositionally biased region" description="Polar residues" evidence="1">
    <location>
        <begin position="16"/>
        <end position="32"/>
    </location>
</feature>
<name>D8T2P1_SELML</name>
<proteinExistence type="predicted"/>
<feature type="compositionally biased region" description="Polar residues" evidence="1">
    <location>
        <begin position="42"/>
        <end position="56"/>
    </location>
</feature>
<accession>D8T2P1</accession>
<evidence type="ECO:0000313" key="3">
    <source>
        <dbReference type="Proteomes" id="UP000001514"/>
    </source>
</evidence>
<dbReference type="HOGENOM" id="CLU_1436706_0_0_1"/>
<feature type="compositionally biased region" description="Low complexity" evidence="1">
    <location>
        <begin position="139"/>
        <end position="151"/>
    </location>
</feature>
<dbReference type="KEGG" id="smo:SELMODRAFT_428396"/>
<feature type="region of interest" description="Disordered" evidence="1">
    <location>
        <begin position="1"/>
        <end position="57"/>
    </location>
</feature>
<protein>
    <submittedName>
        <fullName evidence="2">Uncharacterized protein</fullName>
    </submittedName>
</protein>
<dbReference type="Proteomes" id="UP000001514">
    <property type="component" value="Unassembled WGS sequence"/>
</dbReference>
<dbReference type="EMBL" id="GL377666">
    <property type="protein sequence ID" value="EFJ09084.1"/>
    <property type="molecule type" value="Genomic_DNA"/>
</dbReference>
<reference evidence="2 3" key="1">
    <citation type="journal article" date="2011" name="Science">
        <title>The Selaginella genome identifies genetic changes associated with the evolution of vascular plants.</title>
        <authorList>
            <person name="Banks J.A."/>
            <person name="Nishiyama T."/>
            <person name="Hasebe M."/>
            <person name="Bowman J.L."/>
            <person name="Gribskov M."/>
            <person name="dePamphilis C."/>
            <person name="Albert V.A."/>
            <person name="Aono N."/>
            <person name="Aoyama T."/>
            <person name="Ambrose B.A."/>
            <person name="Ashton N.W."/>
            <person name="Axtell M.J."/>
            <person name="Barker E."/>
            <person name="Barker M.S."/>
            <person name="Bennetzen J.L."/>
            <person name="Bonawitz N.D."/>
            <person name="Chapple C."/>
            <person name="Cheng C."/>
            <person name="Correa L.G."/>
            <person name="Dacre M."/>
            <person name="DeBarry J."/>
            <person name="Dreyer I."/>
            <person name="Elias M."/>
            <person name="Engstrom E.M."/>
            <person name="Estelle M."/>
            <person name="Feng L."/>
            <person name="Finet C."/>
            <person name="Floyd S.K."/>
            <person name="Frommer W.B."/>
            <person name="Fujita T."/>
            <person name="Gramzow L."/>
            <person name="Gutensohn M."/>
            <person name="Harholt J."/>
            <person name="Hattori M."/>
            <person name="Heyl A."/>
            <person name="Hirai T."/>
            <person name="Hiwatashi Y."/>
            <person name="Ishikawa M."/>
            <person name="Iwata M."/>
            <person name="Karol K.G."/>
            <person name="Koehler B."/>
            <person name="Kolukisaoglu U."/>
            <person name="Kubo M."/>
            <person name="Kurata T."/>
            <person name="Lalonde S."/>
            <person name="Li K."/>
            <person name="Li Y."/>
            <person name="Litt A."/>
            <person name="Lyons E."/>
            <person name="Manning G."/>
            <person name="Maruyama T."/>
            <person name="Michael T.P."/>
            <person name="Mikami K."/>
            <person name="Miyazaki S."/>
            <person name="Morinaga S."/>
            <person name="Murata T."/>
            <person name="Mueller-Roeber B."/>
            <person name="Nelson D.R."/>
            <person name="Obara M."/>
            <person name="Oguri Y."/>
            <person name="Olmstead R.G."/>
            <person name="Onodera N."/>
            <person name="Petersen B.L."/>
            <person name="Pils B."/>
            <person name="Prigge M."/>
            <person name="Rensing S.A."/>
            <person name="Riano-Pachon D.M."/>
            <person name="Roberts A.W."/>
            <person name="Sato Y."/>
            <person name="Scheller H.V."/>
            <person name="Schulz B."/>
            <person name="Schulz C."/>
            <person name="Shakirov E.V."/>
            <person name="Shibagaki N."/>
            <person name="Shinohara N."/>
            <person name="Shippen D.E."/>
            <person name="Soerensen I."/>
            <person name="Sotooka R."/>
            <person name="Sugimoto N."/>
            <person name="Sugita M."/>
            <person name="Sumikawa N."/>
            <person name="Tanurdzic M."/>
            <person name="Theissen G."/>
            <person name="Ulvskov P."/>
            <person name="Wakazuki S."/>
            <person name="Weng J.K."/>
            <person name="Willats W.W."/>
            <person name="Wipf D."/>
            <person name="Wolf P.G."/>
            <person name="Yang L."/>
            <person name="Zimmer A.D."/>
            <person name="Zhu Q."/>
            <person name="Mitros T."/>
            <person name="Hellsten U."/>
            <person name="Loque D."/>
            <person name="Otillar R."/>
            <person name="Salamov A."/>
            <person name="Schmutz J."/>
            <person name="Shapiro H."/>
            <person name="Lindquist E."/>
            <person name="Lucas S."/>
            <person name="Rokhsar D."/>
            <person name="Grigoriev I.V."/>
        </authorList>
    </citation>
    <scope>NUCLEOTIDE SEQUENCE [LARGE SCALE GENOMIC DNA]</scope>
</reference>
<gene>
    <name evidence="2" type="ORF">SELMODRAFT_428396</name>
</gene>
<organism evidence="3">
    <name type="scientific">Selaginella moellendorffii</name>
    <name type="common">Spikemoss</name>
    <dbReference type="NCBI Taxonomy" id="88036"/>
    <lineage>
        <taxon>Eukaryota</taxon>
        <taxon>Viridiplantae</taxon>
        <taxon>Streptophyta</taxon>
        <taxon>Embryophyta</taxon>
        <taxon>Tracheophyta</taxon>
        <taxon>Lycopodiopsida</taxon>
        <taxon>Selaginellales</taxon>
        <taxon>Selaginellaceae</taxon>
        <taxon>Selaginella</taxon>
    </lineage>
</organism>
<dbReference type="AlphaFoldDB" id="D8T2P1"/>
<feature type="region of interest" description="Disordered" evidence="1">
    <location>
        <begin position="130"/>
        <end position="158"/>
    </location>
</feature>